<name>A0A7Y9L8Z8_9ACTN</name>
<keyword evidence="1" id="KW-1133">Transmembrane helix</keyword>
<comment type="caution">
    <text evidence="2">The sequence shown here is derived from an EMBL/GenBank/DDBJ whole genome shotgun (WGS) entry which is preliminary data.</text>
</comment>
<evidence type="ECO:0000313" key="3">
    <source>
        <dbReference type="Proteomes" id="UP000569914"/>
    </source>
</evidence>
<dbReference type="AlphaFoldDB" id="A0A7Y9L8Z8"/>
<keyword evidence="3" id="KW-1185">Reference proteome</keyword>
<evidence type="ECO:0008006" key="4">
    <source>
        <dbReference type="Google" id="ProtNLM"/>
    </source>
</evidence>
<keyword evidence="1" id="KW-0812">Transmembrane</keyword>
<gene>
    <name evidence="2" type="ORF">BKA15_000361</name>
</gene>
<evidence type="ECO:0000256" key="1">
    <source>
        <dbReference type="SAM" id="Phobius"/>
    </source>
</evidence>
<evidence type="ECO:0000313" key="2">
    <source>
        <dbReference type="EMBL" id="NYE69032.1"/>
    </source>
</evidence>
<feature type="transmembrane region" description="Helical" evidence="1">
    <location>
        <begin position="67"/>
        <end position="87"/>
    </location>
</feature>
<dbReference type="EMBL" id="JACCBU010000001">
    <property type="protein sequence ID" value="NYE69032.1"/>
    <property type="molecule type" value="Genomic_DNA"/>
</dbReference>
<dbReference type="Pfam" id="PF11255">
    <property type="entry name" value="DUF3054"/>
    <property type="match status" value="1"/>
</dbReference>
<keyword evidence="1" id="KW-0472">Membrane</keyword>
<reference evidence="2 3" key="1">
    <citation type="submission" date="2020-07" db="EMBL/GenBank/DDBJ databases">
        <title>Sequencing the genomes of 1000 actinobacteria strains.</title>
        <authorList>
            <person name="Klenk H.-P."/>
        </authorList>
    </citation>
    <scope>NUCLEOTIDE SEQUENCE [LARGE SCALE GENOMIC DNA]</scope>
    <source>
        <strain evidence="2 3">DSM 22083</strain>
    </source>
</reference>
<protein>
    <recommendedName>
        <fullName evidence="4">DUF3054 domain-containing protein</fullName>
    </recommendedName>
</protein>
<dbReference type="RefSeq" id="WP_179747818.1">
    <property type="nucleotide sequence ID" value="NZ_JACCBU010000001.1"/>
</dbReference>
<accession>A0A7Y9L8Z8</accession>
<dbReference type="Proteomes" id="UP000569914">
    <property type="component" value="Unassembled WGS sequence"/>
</dbReference>
<sequence length="130" mass="13499">MKLPLAFTIDLIAVLGFAIVGRNSHAESVDLVGVTLTAWPFLVGTALGTALALLWQRLRPSLRSAGTAGLTAGIVVWACTVVGGIALRLASGDTAETPFIVVAAISLAVLLIGWRLGYRLIRQARHAAAG</sequence>
<feature type="transmembrane region" description="Helical" evidence="1">
    <location>
        <begin position="36"/>
        <end position="55"/>
    </location>
</feature>
<organism evidence="2 3">
    <name type="scientific">Microlunatus parietis</name>
    <dbReference type="NCBI Taxonomy" id="682979"/>
    <lineage>
        <taxon>Bacteria</taxon>
        <taxon>Bacillati</taxon>
        <taxon>Actinomycetota</taxon>
        <taxon>Actinomycetes</taxon>
        <taxon>Propionibacteriales</taxon>
        <taxon>Propionibacteriaceae</taxon>
        <taxon>Microlunatus</taxon>
    </lineage>
</organism>
<dbReference type="InterPro" id="IPR021414">
    <property type="entry name" value="DUF3054"/>
</dbReference>
<proteinExistence type="predicted"/>
<feature type="transmembrane region" description="Helical" evidence="1">
    <location>
        <begin position="99"/>
        <end position="118"/>
    </location>
</feature>